<dbReference type="EMBL" id="JACMSC010000010">
    <property type="protein sequence ID" value="KAG6502987.1"/>
    <property type="molecule type" value="Genomic_DNA"/>
</dbReference>
<name>A0A8J5GGN7_ZINOF</name>
<dbReference type="GO" id="GO:0005634">
    <property type="term" value="C:nucleus"/>
    <property type="evidence" value="ECO:0007669"/>
    <property type="project" value="UniProtKB-SubCell"/>
</dbReference>
<dbReference type="PROSITE" id="PS51032">
    <property type="entry name" value="AP2_ERF"/>
    <property type="match status" value="1"/>
</dbReference>
<keyword evidence="11" id="KW-1185">Reference proteome</keyword>
<dbReference type="FunFam" id="3.30.730.10:FF:000001">
    <property type="entry name" value="Ethylene-responsive transcription factor 2"/>
    <property type="match status" value="1"/>
</dbReference>
<evidence type="ECO:0000256" key="4">
    <source>
        <dbReference type="ARBA" id="ARBA00023159"/>
    </source>
</evidence>
<dbReference type="InterPro" id="IPR016177">
    <property type="entry name" value="DNA-bd_dom_sf"/>
</dbReference>
<evidence type="ECO:0000256" key="3">
    <source>
        <dbReference type="ARBA" id="ARBA00023125"/>
    </source>
</evidence>
<evidence type="ECO:0000256" key="6">
    <source>
        <dbReference type="ARBA" id="ARBA00023242"/>
    </source>
</evidence>
<accession>A0A8J5GGN7</accession>
<comment type="caution">
    <text evidence="10">The sequence shown here is derived from an EMBL/GenBank/DDBJ whole genome shotgun (WGS) entry which is preliminary data.</text>
</comment>
<keyword evidence="5" id="KW-0804">Transcription</keyword>
<feature type="region of interest" description="Disordered" evidence="8">
    <location>
        <begin position="1"/>
        <end position="20"/>
    </location>
</feature>
<feature type="domain" description="AP2/ERF" evidence="9">
    <location>
        <begin position="25"/>
        <end position="82"/>
    </location>
</feature>
<feature type="region of interest" description="Disordered" evidence="8">
    <location>
        <begin position="105"/>
        <end position="125"/>
    </location>
</feature>
<dbReference type="Pfam" id="PF00847">
    <property type="entry name" value="AP2"/>
    <property type="match status" value="1"/>
</dbReference>
<keyword evidence="6" id="KW-0539">Nucleus</keyword>
<comment type="subcellular location">
    <subcellularLocation>
        <location evidence="1">Nucleus</location>
    </subcellularLocation>
</comment>
<dbReference type="Proteomes" id="UP000734854">
    <property type="component" value="Unassembled WGS sequence"/>
</dbReference>
<organism evidence="10 11">
    <name type="scientific">Zingiber officinale</name>
    <name type="common">Ginger</name>
    <name type="synonym">Amomum zingiber</name>
    <dbReference type="NCBI Taxonomy" id="94328"/>
    <lineage>
        <taxon>Eukaryota</taxon>
        <taxon>Viridiplantae</taxon>
        <taxon>Streptophyta</taxon>
        <taxon>Embryophyta</taxon>
        <taxon>Tracheophyta</taxon>
        <taxon>Spermatophyta</taxon>
        <taxon>Magnoliopsida</taxon>
        <taxon>Liliopsida</taxon>
        <taxon>Zingiberales</taxon>
        <taxon>Zingiberaceae</taxon>
        <taxon>Zingiber</taxon>
    </lineage>
</organism>
<evidence type="ECO:0000256" key="1">
    <source>
        <dbReference type="ARBA" id="ARBA00004123"/>
    </source>
</evidence>
<dbReference type="InterPro" id="IPR036955">
    <property type="entry name" value="AP2/ERF_dom_sf"/>
</dbReference>
<keyword evidence="3" id="KW-0238">DNA-binding</keyword>
<evidence type="ECO:0000313" key="11">
    <source>
        <dbReference type="Proteomes" id="UP000734854"/>
    </source>
</evidence>
<keyword evidence="2" id="KW-0805">Transcription regulation</keyword>
<comment type="similarity">
    <text evidence="7">Belongs to the AP2/ERF transcription factor family. ERF subfamily.</text>
</comment>
<sequence>MTMATKIGEGGGARRGRDGNKVRPAYLGVRMRAWGKWVSEIREPRKKSRIWLGTFSTPEMAARAHDVASLSIKGASAVLNFPELAASLPRPATLAPRDVQAAAAKAAAMVPPPPSPKSPEDPYTSDELGEIVELPRLGVLDSADAGGEFVYHDPWSPWAETGFGCGFGFEFEFEPTRGPGRIAAAAAFRLTAADPRDYCRTRIGRSERLAAADFPVDRGGSGGIDVGREWNCRRCRCVPRTSPHSAVKLTCDETGYPACGFEGLIPAACIGA</sequence>
<evidence type="ECO:0000256" key="8">
    <source>
        <dbReference type="SAM" id="MobiDB-lite"/>
    </source>
</evidence>
<gene>
    <name evidence="10" type="ORF">ZIOFF_035276</name>
</gene>
<dbReference type="SMART" id="SM00380">
    <property type="entry name" value="AP2"/>
    <property type="match status" value="1"/>
</dbReference>
<reference evidence="10 11" key="1">
    <citation type="submission" date="2020-08" db="EMBL/GenBank/DDBJ databases">
        <title>Plant Genome Project.</title>
        <authorList>
            <person name="Zhang R.-G."/>
        </authorList>
    </citation>
    <scope>NUCLEOTIDE SEQUENCE [LARGE SCALE GENOMIC DNA]</scope>
    <source>
        <tissue evidence="10">Rhizome</tissue>
    </source>
</reference>
<keyword evidence="4" id="KW-0010">Activator</keyword>
<evidence type="ECO:0000256" key="2">
    <source>
        <dbReference type="ARBA" id="ARBA00023015"/>
    </source>
</evidence>
<evidence type="ECO:0000256" key="7">
    <source>
        <dbReference type="ARBA" id="ARBA00024343"/>
    </source>
</evidence>
<dbReference type="AlphaFoldDB" id="A0A8J5GGN7"/>
<evidence type="ECO:0000259" key="9">
    <source>
        <dbReference type="PROSITE" id="PS51032"/>
    </source>
</evidence>
<dbReference type="CDD" id="cd00018">
    <property type="entry name" value="AP2"/>
    <property type="match status" value="1"/>
</dbReference>
<dbReference type="InterPro" id="IPR001471">
    <property type="entry name" value="AP2/ERF_dom"/>
</dbReference>
<protein>
    <recommendedName>
        <fullName evidence="9">AP2/ERF domain-containing protein</fullName>
    </recommendedName>
</protein>
<dbReference type="PRINTS" id="PR00367">
    <property type="entry name" value="ETHRSPELEMNT"/>
</dbReference>
<proteinExistence type="inferred from homology"/>
<evidence type="ECO:0000256" key="5">
    <source>
        <dbReference type="ARBA" id="ARBA00023163"/>
    </source>
</evidence>
<dbReference type="GO" id="GO:0003700">
    <property type="term" value="F:DNA-binding transcription factor activity"/>
    <property type="evidence" value="ECO:0007669"/>
    <property type="project" value="InterPro"/>
</dbReference>
<dbReference type="Gene3D" id="3.30.730.10">
    <property type="entry name" value="AP2/ERF domain"/>
    <property type="match status" value="1"/>
</dbReference>
<dbReference type="PANTHER" id="PTHR31985:SF294">
    <property type="entry name" value="DEHYDRATION-RESPONSIVE ELEMENT-BINDING PROTEIN 3-LIKE"/>
    <property type="match status" value="1"/>
</dbReference>
<dbReference type="SUPFAM" id="SSF54171">
    <property type="entry name" value="DNA-binding domain"/>
    <property type="match status" value="1"/>
</dbReference>
<evidence type="ECO:0000313" key="10">
    <source>
        <dbReference type="EMBL" id="KAG6502987.1"/>
    </source>
</evidence>
<dbReference type="InterPro" id="IPR051032">
    <property type="entry name" value="AP2/ERF_TF_ERF_subfamily"/>
</dbReference>
<dbReference type="PANTHER" id="PTHR31985">
    <property type="entry name" value="ETHYLENE-RESPONSIVE TRANSCRIPTION FACTOR ERF042-RELATED"/>
    <property type="match status" value="1"/>
</dbReference>
<dbReference type="GO" id="GO:0003677">
    <property type="term" value="F:DNA binding"/>
    <property type="evidence" value="ECO:0007669"/>
    <property type="project" value="UniProtKB-KW"/>
</dbReference>